<comment type="caution">
    <text evidence="1">The sequence shown here is derived from an EMBL/GenBank/DDBJ whole genome shotgun (WGS) entry which is preliminary data.</text>
</comment>
<name>A0AAD9Y371_COLKA</name>
<sequence>MNTALPTSPPSAHAEQIRLMKERIISSRNLDDEEVHFYIACANGSLQEVTSFIQKTLTPSQAILQHGLEQASFGNQPAVAQYLLERDTPLHNNVFSRARRITTKDSSYLEDSSILDSQMNTSSNVVRNRFSPPSI</sequence>
<evidence type="ECO:0000313" key="1">
    <source>
        <dbReference type="EMBL" id="KAK2733526.1"/>
    </source>
</evidence>
<organism evidence="1 2">
    <name type="scientific">Colletotrichum kahawae</name>
    <name type="common">Coffee berry disease fungus</name>
    <dbReference type="NCBI Taxonomy" id="34407"/>
    <lineage>
        <taxon>Eukaryota</taxon>
        <taxon>Fungi</taxon>
        <taxon>Dikarya</taxon>
        <taxon>Ascomycota</taxon>
        <taxon>Pezizomycotina</taxon>
        <taxon>Sordariomycetes</taxon>
        <taxon>Hypocreomycetidae</taxon>
        <taxon>Glomerellales</taxon>
        <taxon>Glomerellaceae</taxon>
        <taxon>Colletotrichum</taxon>
        <taxon>Colletotrichum gloeosporioides species complex</taxon>
    </lineage>
</organism>
<reference evidence="1" key="1">
    <citation type="submission" date="2023-02" db="EMBL/GenBank/DDBJ databases">
        <title>Colletotrichum kahawae CIFC_Que2 genome sequencing and assembly.</title>
        <authorList>
            <person name="Baroncelli R."/>
        </authorList>
    </citation>
    <scope>NUCLEOTIDE SEQUENCE</scope>
    <source>
        <strain evidence="1">CIFC_Que2</strain>
    </source>
</reference>
<dbReference type="Proteomes" id="UP001281614">
    <property type="component" value="Unassembled WGS sequence"/>
</dbReference>
<dbReference type="AlphaFoldDB" id="A0AAD9Y371"/>
<keyword evidence="2" id="KW-1185">Reference proteome</keyword>
<evidence type="ECO:0000313" key="2">
    <source>
        <dbReference type="Proteomes" id="UP001281614"/>
    </source>
</evidence>
<gene>
    <name evidence="1" type="ORF">CKAH01_08321</name>
</gene>
<accession>A0AAD9Y371</accession>
<protein>
    <submittedName>
        <fullName evidence="1">Ankyrin repeat protein</fullName>
    </submittedName>
</protein>
<dbReference type="EMBL" id="VYYT01000499">
    <property type="protein sequence ID" value="KAK2733526.1"/>
    <property type="molecule type" value="Genomic_DNA"/>
</dbReference>
<proteinExistence type="predicted"/>